<name>A0ABS1WQH1_9GAMM</name>
<dbReference type="InterPro" id="IPR050662">
    <property type="entry name" value="Sec-metab_biosynth-thioest"/>
</dbReference>
<dbReference type="SUPFAM" id="SSF56281">
    <property type="entry name" value="Metallo-hydrolase/oxidoreductase"/>
    <property type="match status" value="1"/>
</dbReference>
<evidence type="ECO:0000259" key="1">
    <source>
        <dbReference type="SMART" id="SM00849"/>
    </source>
</evidence>
<reference evidence="2 3" key="1">
    <citation type="journal article" date="2021" name="Int. J. Syst. Evol. Microbiol.">
        <title>Steroidobacter gossypii sp. nov., isolated from soil of cotton cropping field.</title>
        <authorList>
            <person name="Huang R."/>
            <person name="Yang S."/>
            <person name="Zhen C."/>
            <person name="Liu W."/>
        </authorList>
    </citation>
    <scope>NUCLEOTIDE SEQUENCE [LARGE SCALE GENOMIC DNA]</scope>
    <source>
        <strain evidence="2 3">S1-65</strain>
    </source>
</reference>
<dbReference type="Gene3D" id="1.10.10.10">
    <property type="entry name" value="Winged helix-like DNA-binding domain superfamily/Winged helix DNA-binding domain"/>
    <property type="match status" value="1"/>
</dbReference>
<gene>
    <name evidence="2" type="ORF">JM946_00585</name>
</gene>
<dbReference type="Proteomes" id="UP000661077">
    <property type="component" value="Unassembled WGS sequence"/>
</dbReference>
<dbReference type="InterPro" id="IPR036866">
    <property type="entry name" value="RibonucZ/Hydroxyglut_hydro"/>
</dbReference>
<dbReference type="InterPro" id="IPR001279">
    <property type="entry name" value="Metallo-B-lactamas"/>
</dbReference>
<dbReference type="InterPro" id="IPR036388">
    <property type="entry name" value="WH-like_DNA-bd_sf"/>
</dbReference>
<proteinExistence type="predicted"/>
<dbReference type="Pfam" id="PF17778">
    <property type="entry name" value="WHD_BLACT"/>
    <property type="match status" value="1"/>
</dbReference>
<accession>A0ABS1WQH1</accession>
<dbReference type="Gene3D" id="3.60.15.10">
    <property type="entry name" value="Ribonuclease Z/Hydroxyacylglutathione hydrolase-like"/>
    <property type="match status" value="1"/>
</dbReference>
<dbReference type="InterPro" id="IPR041516">
    <property type="entry name" value="LACTB2_WH"/>
</dbReference>
<keyword evidence="3" id="KW-1185">Reference proteome</keyword>
<organism evidence="2 3">
    <name type="scientific">Steroidobacter gossypii</name>
    <dbReference type="NCBI Taxonomy" id="2805490"/>
    <lineage>
        <taxon>Bacteria</taxon>
        <taxon>Pseudomonadati</taxon>
        <taxon>Pseudomonadota</taxon>
        <taxon>Gammaproteobacteria</taxon>
        <taxon>Steroidobacterales</taxon>
        <taxon>Steroidobacteraceae</taxon>
        <taxon>Steroidobacter</taxon>
    </lineage>
</organism>
<protein>
    <submittedName>
        <fullName evidence="2">MBL fold metallo-hydrolase</fullName>
    </submittedName>
</protein>
<dbReference type="EMBL" id="JAEVLS010000001">
    <property type="protein sequence ID" value="MBM0103216.1"/>
    <property type="molecule type" value="Genomic_DNA"/>
</dbReference>
<feature type="domain" description="Metallo-beta-lactamase" evidence="1">
    <location>
        <begin position="59"/>
        <end position="221"/>
    </location>
</feature>
<dbReference type="Pfam" id="PF00753">
    <property type="entry name" value="Lactamase_B"/>
    <property type="match status" value="1"/>
</dbReference>
<dbReference type="SMART" id="SM00849">
    <property type="entry name" value="Lactamase_B"/>
    <property type="match status" value="1"/>
</dbReference>
<comment type="caution">
    <text evidence="2">The sequence shown here is derived from an EMBL/GenBank/DDBJ whole genome shotgun (WGS) entry which is preliminary data.</text>
</comment>
<dbReference type="CDD" id="cd16278">
    <property type="entry name" value="metallo-hydrolase-like_MBL-fold"/>
    <property type="match status" value="1"/>
</dbReference>
<dbReference type="PANTHER" id="PTHR23131">
    <property type="entry name" value="ENDORIBONUCLEASE LACTB2"/>
    <property type="match status" value="1"/>
</dbReference>
<dbReference type="PANTHER" id="PTHR23131:SF0">
    <property type="entry name" value="ENDORIBONUCLEASE LACTB2"/>
    <property type="match status" value="1"/>
</dbReference>
<sequence length="315" mass="33715">MHRIFQQLAALAGGRRAASPATVVLILHPMSLSSGQLDHIAPGVRRLVARNPGFMTGPGTNTYLVGDGPYLVIDPGPEDEVHIERILQETGRHIEAVLATHTHPDHSPAAGTLARATGAKVMGKPAPVHGRQDAGFAPSNVLNDGDRVTVGEYALRALHTPGHASNHLCYLLEGAGLLFTGDHLMQGSTVVIGPPDGSMGDYLRSLERLQKEPATRIAPGHGLVIEDAQAEIVRIVAHRLQREAKVVERLSRLGSSSVATLVVSVYDDVDPRLHPVAQGSLLAHLLKLEQDGRVLRDSSDSNALWSLKHPSHPPR</sequence>
<evidence type="ECO:0000313" key="3">
    <source>
        <dbReference type="Proteomes" id="UP000661077"/>
    </source>
</evidence>
<evidence type="ECO:0000313" key="2">
    <source>
        <dbReference type="EMBL" id="MBM0103216.1"/>
    </source>
</evidence>